<accession>A0A8J3XZ06</accession>
<dbReference type="AlphaFoldDB" id="A0A8J3XZ06"/>
<evidence type="ECO:0000313" key="3">
    <source>
        <dbReference type="Proteomes" id="UP000605992"/>
    </source>
</evidence>
<keyword evidence="3" id="KW-1185">Reference proteome</keyword>
<evidence type="ECO:0008006" key="4">
    <source>
        <dbReference type="Google" id="ProtNLM"/>
    </source>
</evidence>
<gene>
    <name evidence="2" type="ORF">Pth03_40420</name>
</gene>
<evidence type="ECO:0000313" key="2">
    <source>
        <dbReference type="EMBL" id="GII55653.1"/>
    </source>
</evidence>
<dbReference type="Gene3D" id="1.25.40.10">
    <property type="entry name" value="Tetratricopeptide repeat domain"/>
    <property type="match status" value="1"/>
</dbReference>
<comment type="caution">
    <text evidence="2">The sequence shown here is derived from an EMBL/GenBank/DDBJ whole genome shotgun (WGS) entry which is preliminary data.</text>
</comment>
<feature type="compositionally biased region" description="Basic and acidic residues" evidence="1">
    <location>
        <begin position="334"/>
        <end position="346"/>
    </location>
</feature>
<proteinExistence type="predicted"/>
<dbReference type="InterPro" id="IPR011990">
    <property type="entry name" value="TPR-like_helical_dom_sf"/>
</dbReference>
<dbReference type="RefSeq" id="WP_239119197.1">
    <property type="nucleotide sequence ID" value="NZ_BOOR01000028.1"/>
</dbReference>
<dbReference type="EMBL" id="BOOR01000028">
    <property type="protein sequence ID" value="GII55653.1"/>
    <property type="molecule type" value="Genomic_DNA"/>
</dbReference>
<organism evidence="2 3">
    <name type="scientific">Planotetraspora thailandica</name>
    <dbReference type="NCBI Taxonomy" id="487172"/>
    <lineage>
        <taxon>Bacteria</taxon>
        <taxon>Bacillati</taxon>
        <taxon>Actinomycetota</taxon>
        <taxon>Actinomycetes</taxon>
        <taxon>Streptosporangiales</taxon>
        <taxon>Streptosporangiaceae</taxon>
        <taxon>Planotetraspora</taxon>
    </lineage>
</organism>
<dbReference type="SUPFAM" id="SSF48452">
    <property type="entry name" value="TPR-like"/>
    <property type="match status" value="1"/>
</dbReference>
<sequence length="407" mass="43701">MGNLRFTAEKLPLAEVARLVGWAAAGMSFEDLTEASSRLAASPGEPQAMYDFGYACVERGVPYVAIPALREALRHVPGSMVVVAELVEAFEGEGRHAEAVAVLAERDAALQDWPDRYLLTYNAIMAGDLPVAEANFARLAQPGDPRWRPAWERAGRMLGRAAAAAIATSLDHRDLRGWHFVLTGGILATISPHGFDQGMNGRYAYQQDTPDQCLLGLLRLRRILEATRTRPRSVSVLPDRSSRILGLAAAEILGLPAEPYKPGRTDTVVVAYDLNEAGDEILTGLRDRAPGEVLFEHATCWTDPPQVTADVSVLLRQAGGPSWGGVLRAGPDGSAERTPPDERPADELAAEIVRAEPESGLDSDADGTPADTDEVLSAFVVGVADRWLAGPRDGVRSSGPVPSSRFR</sequence>
<reference evidence="2" key="1">
    <citation type="submission" date="2021-01" db="EMBL/GenBank/DDBJ databases">
        <title>Whole genome shotgun sequence of Planotetraspora thailandica NBRC 104271.</title>
        <authorList>
            <person name="Komaki H."/>
            <person name="Tamura T."/>
        </authorList>
    </citation>
    <scope>NUCLEOTIDE SEQUENCE</scope>
    <source>
        <strain evidence="2">NBRC 104271</strain>
    </source>
</reference>
<protein>
    <recommendedName>
        <fullName evidence="4">Tetratricopeptide repeat protein</fullName>
    </recommendedName>
</protein>
<name>A0A8J3XZ06_9ACTN</name>
<evidence type="ECO:0000256" key="1">
    <source>
        <dbReference type="SAM" id="MobiDB-lite"/>
    </source>
</evidence>
<feature type="region of interest" description="Disordered" evidence="1">
    <location>
        <begin position="324"/>
        <end position="373"/>
    </location>
</feature>
<dbReference type="Proteomes" id="UP000605992">
    <property type="component" value="Unassembled WGS sequence"/>
</dbReference>